<comment type="subcellular location">
    <subcellularLocation>
        <location evidence="1">Membrane</location>
        <topology evidence="1">Multi-pass membrane protein</topology>
    </subcellularLocation>
</comment>
<organism evidence="9 10">
    <name type="scientific">Burkholderia cepacia</name>
    <name type="common">Pseudomonas cepacia</name>
    <dbReference type="NCBI Taxonomy" id="292"/>
    <lineage>
        <taxon>Bacteria</taxon>
        <taxon>Pseudomonadati</taxon>
        <taxon>Pseudomonadota</taxon>
        <taxon>Betaproteobacteria</taxon>
        <taxon>Burkholderiales</taxon>
        <taxon>Burkholderiaceae</taxon>
        <taxon>Burkholderia</taxon>
        <taxon>Burkholderia cepacia complex</taxon>
    </lineage>
</organism>
<dbReference type="PANTHER" id="PTHR30576:SF0">
    <property type="entry name" value="UNDECAPRENYL-PHOSPHATE N-ACETYLGALACTOSAMINYL 1-PHOSPHATE TRANSFERASE-RELATED"/>
    <property type="match status" value="1"/>
</dbReference>
<feature type="domain" description="Bacterial sugar transferase" evidence="8">
    <location>
        <begin position="276"/>
        <end position="460"/>
    </location>
</feature>
<comment type="similarity">
    <text evidence="2">Belongs to the bacterial sugar transferase family.</text>
</comment>
<dbReference type="InterPro" id="IPR003362">
    <property type="entry name" value="Bact_transf"/>
</dbReference>
<evidence type="ECO:0000259" key="8">
    <source>
        <dbReference type="Pfam" id="PF02397"/>
    </source>
</evidence>
<feature type="transmembrane region" description="Helical" evidence="7">
    <location>
        <begin position="113"/>
        <end position="140"/>
    </location>
</feature>
<dbReference type="RefSeq" id="WP_105392708.1">
    <property type="nucleotide sequence ID" value="NZ_PUIQ01000044.1"/>
</dbReference>
<dbReference type="PANTHER" id="PTHR30576">
    <property type="entry name" value="COLANIC BIOSYNTHESIS UDP-GLUCOSE LIPID CARRIER TRANSFERASE"/>
    <property type="match status" value="1"/>
</dbReference>
<dbReference type="GO" id="GO:0016780">
    <property type="term" value="F:phosphotransferase activity, for other substituted phosphate groups"/>
    <property type="evidence" value="ECO:0007669"/>
    <property type="project" value="TreeGrafter"/>
</dbReference>
<protein>
    <submittedName>
        <fullName evidence="9">Undecaprenyl-phosphate glucose phosphotransferase</fullName>
    </submittedName>
</protein>
<evidence type="ECO:0000256" key="6">
    <source>
        <dbReference type="ARBA" id="ARBA00023136"/>
    </source>
</evidence>
<comment type="caution">
    <text evidence="9">The sequence shown here is derived from an EMBL/GenBank/DDBJ whole genome shotgun (WGS) entry which is preliminary data.</text>
</comment>
<evidence type="ECO:0000256" key="1">
    <source>
        <dbReference type="ARBA" id="ARBA00004141"/>
    </source>
</evidence>
<dbReference type="EMBL" id="PUIQ01000044">
    <property type="protein sequence ID" value="PQP13834.1"/>
    <property type="molecule type" value="Genomic_DNA"/>
</dbReference>
<dbReference type="GO" id="GO:0016020">
    <property type="term" value="C:membrane"/>
    <property type="evidence" value="ECO:0007669"/>
    <property type="project" value="UniProtKB-SubCell"/>
</dbReference>
<sequence length="468" mass="51696">MPSFNQTRYTPAVRGTASRFRLLDAVLLVVTAWAARSWLGGSPSAGSDAVLIAVSIACALVLFPLVGVYGDPERRLSWRRVWLAPACLAVALCVGAISVMAHDRQFPVALGWLAGWFALSAVALVVSQAARWCLGVFAAARHARRKPVALVGHRERCRTLVGRDARQTGRSFQIAAIFDMSGSSPIGPEEPAVHRDLAEFVEYVRRAHVGEIWIVLPLSEADRVGEIVHAFAEDLVDIRFMPDLTGMTPLHPNGALRGHALDLVSSPLSARALVGKAVFDRVFAGLALIGIAPLMAVVALAVKLSSPGPVLFRQQRRGAYGRIFTIYKFRTMRVPDPREPGEVRQATQGDPRVTRVGALLRRTSLDELPQFFNVLKGDMSVVGPRPHAVEHDRFYQPLVDGYIQRYRIKPGITGWAQVNGHRGETDRVEKMQKRVEHDLYYLNNWSFAMDVRIVAATVLYGFTHRNAY</sequence>
<gene>
    <name evidence="9" type="ORF">C5615_28225</name>
</gene>
<evidence type="ECO:0000313" key="10">
    <source>
        <dbReference type="Proteomes" id="UP000238206"/>
    </source>
</evidence>
<dbReference type="Pfam" id="PF02397">
    <property type="entry name" value="Bac_transf"/>
    <property type="match status" value="1"/>
</dbReference>
<evidence type="ECO:0000256" key="5">
    <source>
        <dbReference type="ARBA" id="ARBA00022989"/>
    </source>
</evidence>
<dbReference type="InterPro" id="IPR017475">
    <property type="entry name" value="EPS_sugar_tfrase"/>
</dbReference>
<dbReference type="NCBIfam" id="TIGR03025">
    <property type="entry name" value="EPS_sugtrans"/>
    <property type="match status" value="1"/>
</dbReference>
<evidence type="ECO:0000256" key="7">
    <source>
        <dbReference type="SAM" id="Phobius"/>
    </source>
</evidence>
<name>A0A2S8IGC9_BURCE</name>
<evidence type="ECO:0000256" key="4">
    <source>
        <dbReference type="ARBA" id="ARBA00022692"/>
    </source>
</evidence>
<dbReference type="InterPro" id="IPR017473">
    <property type="entry name" value="Undecaprenyl-P_gluc_Ptfrase"/>
</dbReference>
<proteinExistence type="inferred from homology"/>
<feature type="transmembrane region" description="Helical" evidence="7">
    <location>
        <begin position="81"/>
        <end position="101"/>
    </location>
</feature>
<evidence type="ECO:0000256" key="2">
    <source>
        <dbReference type="ARBA" id="ARBA00006464"/>
    </source>
</evidence>
<dbReference type="Pfam" id="PF13727">
    <property type="entry name" value="CoA_binding_3"/>
    <property type="match status" value="1"/>
</dbReference>
<accession>A0A2S8IGC9</accession>
<reference evidence="9 10" key="1">
    <citation type="submission" date="2018-02" db="EMBL/GenBank/DDBJ databases">
        <title>Draft genome sequencing of Burkholderia cepacia Y14-15.</title>
        <authorList>
            <person name="Zheng B.-X."/>
        </authorList>
    </citation>
    <scope>NUCLEOTIDE SEQUENCE [LARGE SCALE GENOMIC DNA]</scope>
    <source>
        <strain evidence="9 10">Y14-15</strain>
    </source>
</reference>
<keyword evidence="4 7" id="KW-0812">Transmembrane</keyword>
<evidence type="ECO:0000256" key="3">
    <source>
        <dbReference type="ARBA" id="ARBA00022679"/>
    </source>
</evidence>
<dbReference type="NCBIfam" id="TIGR03023">
    <property type="entry name" value="WcaJ_sugtrans"/>
    <property type="match status" value="1"/>
</dbReference>
<dbReference type="Gene3D" id="3.40.50.720">
    <property type="entry name" value="NAD(P)-binding Rossmann-like Domain"/>
    <property type="match status" value="1"/>
</dbReference>
<evidence type="ECO:0000313" key="9">
    <source>
        <dbReference type="EMBL" id="PQP13834.1"/>
    </source>
</evidence>
<keyword evidence="3 9" id="KW-0808">Transferase</keyword>
<dbReference type="Proteomes" id="UP000238206">
    <property type="component" value="Unassembled WGS sequence"/>
</dbReference>
<dbReference type="AlphaFoldDB" id="A0A2S8IGC9"/>
<feature type="transmembrane region" description="Helical" evidence="7">
    <location>
        <begin position="20"/>
        <end position="38"/>
    </location>
</feature>
<keyword evidence="6 7" id="KW-0472">Membrane</keyword>
<feature type="transmembrane region" description="Helical" evidence="7">
    <location>
        <begin position="282"/>
        <end position="302"/>
    </location>
</feature>
<feature type="transmembrane region" description="Helical" evidence="7">
    <location>
        <begin position="50"/>
        <end position="69"/>
    </location>
</feature>
<keyword evidence="5 7" id="KW-1133">Transmembrane helix</keyword>